<name>A0A6L6VJ11_AGRVI</name>
<evidence type="ECO:0000313" key="1">
    <source>
        <dbReference type="EMBL" id="MUZ75823.1"/>
    </source>
</evidence>
<sequence length="83" mass="9169">MSSPDEFDVKSNHRILPRTVWTINMLVGLAQNNPDKALVMTYIGQLVVAGHVEVELLDNGEVEARFASGETYILAETTILRVA</sequence>
<accession>A0A6L6VJ11</accession>
<reference evidence="1 2" key="1">
    <citation type="submission" date="2019-12" db="EMBL/GenBank/DDBJ databases">
        <title>Whole-genome sequencing of Allorhizobium vitis.</title>
        <authorList>
            <person name="Gan H.M."/>
            <person name="Szegedi E."/>
            <person name="Burr T."/>
            <person name="Savka M.A."/>
        </authorList>
    </citation>
    <scope>NUCLEOTIDE SEQUENCE [LARGE SCALE GENOMIC DNA]</scope>
    <source>
        <strain evidence="1 2">CG516</strain>
    </source>
</reference>
<gene>
    <name evidence="1" type="ORF">GOZ90_24460</name>
</gene>
<organism evidence="1 2">
    <name type="scientific">Agrobacterium vitis</name>
    <name type="common">Rhizobium vitis</name>
    <dbReference type="NCBI Taxonomy" id="373"/>
    <lineage>
        <taxon>Bacteria</taxon>
        <taxon>Pseudomonadati</taxon>
        <taxon>Pseudomonadota</taxon>
        <taxon>Alphaproteobacteria</taxon>
        <taxon>Hyphomicrobiales</taxon>
        <taxon>Rhizobiaceae</taxon>
        <taxon>Rhizobium/Agrobacterium group</taxon>
        <taxon>Agrobacterium</taxon>
    </lineage>
</organism>
<dbReference type="EMBL" id="WPHR01000038">
    <property type="protein sequence ID" value="MUZ75823.1"/>
    <property type="molecule type" value="Genomic_DNA"/>
</dbReference>
<dbReference type="RefSeq" id="WP_156537781.1">
    <property type="nucleotide sequence ID" value="NZ_WPHN01000005.1"/>
</dbReference>
<dbReference type="Proteomes" id="UP000477951">
    <property type="component" value="Unassembled WGS sequence"/>
</dbReference>
<protein>
    <submittedName>
        <fullName evidence="1">Uncharacterized protein</fullName>
    </submittedName>
</protein>
<evidence type="ECO:0000313" key="2">
    <source>
        <dbReference type="Proteomes" id="UP000477951"/>
    </source>
</evidence>
<comment type="caution">
    <text evidence="1">The sequence shown here is derived from an EMBL/GenBank/DDBJ whole genome shotgun (WGS) entry which is preliminary data.</text>
</comment>
<proteinExistence type="predicted"/>
<dbReference type="AlphaFoldDB" id="A0A6L6VJ11"/>